<dbReference type="AlphaFoldDB" id="A0A4Y2KYQ8"/>
<evidence type="ECO:0000313" key="2">
    <source>
        <dbReference type="Proteomes" id="UP000499080"/>
    </source>
</evidence>
<dbReference type="EMBL" id="BGPR01005158">
    <property type="protein sequence ID" value="GBN07425.1"/>
    <property type="molecule type" value="Genomic_DNA"/>
</dbReference>
<organism evidence="1 2">
    <name type="scientific">Araneus ventricosus</name>
    <name type="common">Orbweaver spider</name>
    <name type="synonym">Epeira ventricosa</name>
    <dbReference type="NCBI Taxonomy" id="182803"/>
    <lineage>
        <taxon>Eukaryota</taxon>
        <taxon>Metazoa</taxon>
        <taxon>Ecdysozoa</taxon>
        <taxon>Arthropoda</taxon>
        <taxon>Chelicerata</taxon>
        <taxon>Arachnida</taxon>
        <taxon>Araneae</taxon>
        <taxon>Araneomorphae</taxon>
        <taxon>Entelegynae</taxon>
        <taxon>Araneoidea</taxon>
        <taxon>Araneidae</taxon>
        <taxon>Araneus</taxon>
    </lineage>
</organism>
<keyword evidence="2" id="KW-1185">Reference proteome</keyword>
<comment type="caution">
    <text evidence="1">The sequence shown here is derived from an EMBL/GenBank/DDBJ whole genome shotgun (WGS) entry which is preliminary data.</text>
</comment>
<protein>
    <submittedName>
        <fullName evidence="1">Uncharacterized protein</fullName>
    </submittedName>
</protein>
<evidence type="ECO:0000313" key="1">
    <source>
        <dbReference type="EMBL" id="GBN07425.1"/>
    </source>
</evidence>
<gene>
    <name evidence="1" type="ORF">AVEN_249081_1</name>
</gene>
<accession>A0A4Y2KYQ8</accession>
<reference evidence="1 2" key="1">
    <citation type="journal article" date="2019" name="Sci. Rep.">
        <title>Orb-weaving spider Araneus ventricosus genome elucidates the spidroin gene catalogue.</title>
        <authorList>
            <person name="Kono N."/>
            <person name="Nakamura H."/>
            <person name="Ohtoshi R."/>
            <person name="Moran D.A.P."/>
            <person name="Shinohara A."/>
            <person name="Yoshida Y."/>
            <person name="Fujiwara M."/>
            <person name="Mori M."/>
            <person name="Tomita M."/>
            <person name="Arakawa K."/>
        </authorList>
    </citation>
    <scope>NUCLEOTIDE SEQUENCE [LARGE SCALE GENOMIC DNA]</scope>
</reference>
<dbReference type="Proteomes" id="UP000499080">
    <property type="component" value="Unassembled WGS sequence"/>
</dbReference>
<sequence>MLPWIKRVNVPQGVLEEVAHSFQVAIMFPFLLSQNIRGACANYDSDYNKGNITYILDGSSVVPVLASGQEAPGSNRFYRRLKECAGQIIRT</sequence>
<name>A0A4Y2KYQ8_ARAVE</name>
<proteinExistence type="predicted"/>